<dbReference type="Proteomes" id="UP001221150">
    <property type="component" value="Unassembled WGS sequence"/>
</dbReference>
<keyword evidence="2" id="KW-1185">Reference proteome</keyword>
<comment type="caution">
    <text evidence="1">The sequence shown here is derived from an EMBL/GenBank/DDBJ whole genome shotgun (WGS) entry which is preliminary data.</text>
</comment>
<name>A0ABT6A9M9_9ACTN</name>
<reference evidence="1 2" key="1">
    <citation type="submission" date="2023-03" db="EMBL/GenBank/DDBJ databases">
        <title>Draft genome sequence of Streptomyces sp. K1PA1 isolated from peat swamp forest in Thailand.</title>
        <authorList>
            <person name="Klaysubun C."/>
            <person name="Duangmal K."/>
        </authorList>
    </citation>
    <scope>NUCLEOTIDE SEQUENCE [LARGE SCALE GENOMIC DNA]</scope>
    <source>
        <strain evidence="1 2">K1PA1</strain>
    </source>
</reference>
<proteinExistence type="predicted"/>
<accession>A0ABT6A9M9</accession>
<gene>
    <name evidence="1" type="ORF">P3H78_22590</name>
</gene>
<evidence type="ECO:0000313" key="1">
    <source>
        <dbReference type="EMBL" id="MDF3301361.1"/>
    </source>
</evidence>
<sequence length="64" mass="6525">MTATDRSGPTGSALTTAPLVLSLSDGCGIRLMLRDPTATLDAALAPIWRHVAAALGLPEALPVE</sequence>
<organism evidence="1 2">
    <name type="scientific">Streptomyces tropicalis</name>
    <dbReference type="NCBI Taxonomy" id="3034234"/>
    <lineage>
        <taxon>Bacteria</taxon>
        <taxon>Bacillati</taxon>
        <taxon>Actinomycetota</taxon>
        <taxon>Actinomycetes</taxon>
        <taxon>Kitasatosporales</taxon>
        <taxon>Streptomycetaceae</taxon>
        <taxon>Streptomyces</taxon>
    </lineage>
</organism>
<protein>
    <submittedName>
        <fullName evidence="1">Uncharacterized protein</fullName>
    </submittedName>
</protein>
<dbReference type="RefSeq" id="WP_276110918.1">
    <property type="nucleotide sequence ID" value="NZ_JARJBB010000012.1"/>
</dbReference>
<dbReference type="EMBL" id="JARJBB010000012">
    <property type="protein sequence ID" value="MDF3301361.1"/>
    <property type="molecule type" value="Genomic_DNA"/>
</dbReference>
<evidence type="ECO:0000313" key="2">
    <source>
        <dbReference type="Proteomes" id="UP001221150"/>
    </source>
</evidence>